<dbReference type="RefSeq" id="WP_011972782.1">
    <property type="nucleotide sequence ID" value="NC_009635.1"/>
</dbReference>
<dbReference type="KEGG" id="mae:Maeo_0058"/>
<accession>A6UT28</accession>
<dbReference type="Proteomes" id="UP000001106">
    <property type="component" value="Chromosome"/>
</dbReference>
<gene>
    <name evidence="1" type="ordered locus">Maeo_0058</name>
</gene>
<dbReference type="STRING" id="419665.Maeo_0058"/>
<dbReference type="HOGENOM" id="CLU_108786_0_0_2"/>
<keyword evidence="2" id="KW-1185">Reference proteome</keyword>
<dbReference type="Pfam" id="PF04407">
    <property type="entry name" value="DUF531"/>
    <property type="match status" value="1"/>
</dbReference>
<evidence type="ECO:0000313" key="1">
    <source>
        <dbReference type="EMBL" id="ABR55650.1"/>
    </source>
</evidence>
<dbReference type="InterPro" id="IPR007501">
    <property type="entry name" value="DUF531"/>
</dbReference>
<dbReference type="AlphaFoldDB" id="A6UT28"/>
<evidence type="ECO:0000313" key="2">
    <source>
        <dbReference type="Proteomes" id="UP000001106"/>
    </source>
</evidence>
<dbReference type="GeneID" id="5326376"/>
<reference evidence="1" key="1">
    <citation type="submission" date="2007-06" db="EMBL/GenBank/DDBJ databases">
        <title>Complete sequence of Methanococcus aeolicus Nankai-3.</title>
        <authorList>
            <consortium name="US DOE Joint Genome Institute"/>
            <person name="Copeland A."/>
            <person name="Lucas S."/>
            <person name="Lapidus A."/>
            <person name="Barry K."/>
            <person name="Glavina del Rio T."/>
            <person name="Dalin E."/>
            <person name="Tice H."/>
            <person name="Pitluck S."/>
            <person name="Chain P."/>
            <person name="Malfatti S."/>
            <person name="Shin M."/>
            <person name="Vergez L."/>
            <person name="Schmutz J."/>
            <person name="Larimer F."/>
            <person name="Land M."/>
            <person name="Hauser L."/>
            <person name="Kyrpides N."/>
            <person name="Lykidis A."/>
            <person name="Sieprawska-Lupa M."/>
            <person name="Whitman W.B."/>
            <person name="Richardson P."/>
        </authorList>
    </citation>
    <scope>NUCLEOTIDE SEQUENCE [LARGE SCALE GENOMIC DNA]</scope>
    <source>
        <strain evidence="1">Nankai-3</strain>
    </source>
</reference>
<name>A6UT28_META3</name>
<sequence length="169" mass="19040">MKNLKRMTMILYNSYDKNKWHEAHKRAIARAASICYAFECNLAIMNFPCKREDITSIETTIGSSGKYLNELIEKNRFMIVDKYQPQFGVPIITTSKPEPKKAISPKEVAQSLLKKSCGIYVGLGRHGLPKNILKSGELHLDITEKGISLETCTAISAIPSTIYTHSKYL</sequence>
<organism evidence="1 2">
    <name type="scientific">Methanococcus aeolicus (strain ATCC BAA-1280 / DSM 17508 / OCM 812 / Nankai-3)</name>
    <dbReference type="NCBI Taxonomy" id="419665"/>
    <lineage>
        <taxon>Archaea</taxon>
        <taxon>Methanobacteriati</taxon>
        <taxon>Methanobacteriota</taxon>
        <taxon>Methanomada group</taxon>
        <taxon>Methanococci</taxon>
        <taxon>Methanococcales</taxon>
        <taxon>Methanococcaceae</taxon>
        <taxon>Methanococcus</taxon>
    </lineage>
</organism>
<dbReference type="PIRSF" id="PIRSF006006">
    <property type="entry name" value="UCP006006"/>
    <property type="match status" value="1"/>
</dbReference>
<evidence type="ECO:0008006" key="3">
    <source>
        <dbReference type="Google" id="ProtNLM"/>
    </source>
</evidence>
<proteinExistence type="predicted"/>
<dbReference type="OrthoDB" id="53060at2157"/>
<dbReference type="eggNOG" id="arCOG04364">
    <property type="taxonomic scope" value="Archaea"/>
</dbReference>
<protein>
    <recommendedName>
        <fullName evidence="3">DUF531 domain-containing protein</fullName>
    </recommendedName>
</protein>
<dbReference type="EMBL" id="CP000743">
    <property type="protein sequence ID" value="ABR55650.1"/>
    <property type="molecule type" value="Genomic_DNA"/>
</dbReference>